<accession>A0ABV8PZ10</accession>
<dbReference type="Proteomes" id="UP001595906">
    <property type="component" value="Unassembled WGS sequence"/>
</dbReference>
<reference evidence="2" key="1">
    <citation type="journal article" date="2019" name="Int. J. Syst. Evol. Microbiol.">
        <title>The Global Catalogue of Microorganisms (GCM) 10K type strain sequencing project: providing services to taxonomists for standard genome sequencing and annotation.</title>
        <authorList>
            <consortium name="The Broad Institute Genomics Platform"/>
            <consortium name="The Broad Institute Genome Sequencing Center for Infectious Disease"/>
            <person name="Wu L."/>
            <person name="Ma J."/>
        </authorList>
    </citation>
    <scope>NUCLEOTIDE SEQUENCE [LARGE SCALE GENOMIC DNA]</scope>
    <source>
        <strain evidence="2">CECT 8010</strain>
    </source>
</reference>
<protein>
    <submittedName>
        <fullName evidence="1">DUF4249 family protein</fullName>
    </submittedName>
</protein>
<dbReference type="EMBL" id="JBHSDC010000022">
    <property type="protein sequence ID" value="MFC4232475.1"/>
    <property type="molecule type" value="Genomic_DNA"/>
</dbReference>
<gene>
    <name evidence="1" type="ORF">ACFOW1_11265</name>
</gene>
<proteinExistence type="predicted"/>
<keyword evidence="2" id="KW-1185">Reference proteome</keyword>
<name>A0ABV8PZ10_9BACT</name>
<dbReference type="InterPro" id="IPR025345">
    <property type="entry name" value="DUF4249"/>
</dbReference>
<comment type="caution">
    <text evidence="1">The sequence shown here is derived from an EMBL/GenBank/DDBJ whole genome shotgun (WGS) entry which is preliminary data.</text>
</comment>
<dbReference type="Pfam" id="PF14054">
    <property type="entry name" value="DUF4249"/>
    <property type="match status" value="1"/>
</dbReference>
<evidence type="ECO:0000313" key="1">
    <source>
        <dbReference type="EMBL" id="MFC4232475.1"/>
    </source>
</evidence>
<evidence type="ECO:0000313" key="2">
    <source>
        <dbReference type="Proteomes" id="UP001595906"/>
    </source>
</evidence>
<dbReference type="RefSeq" id="WP_379014343.1">
    <property type="nucleotide sequence ID" value="NZ_JBHSDC010000022.1"/>
</dbReference>
<organism evidence="1 2">
    <name type="scientific">Parasediminibacterium paludis</name>
    <dbReference type="NCBI Taxonomy" id="908966"/>
    <lineage>
        <taxon>Bacteria</taxon>
        <taxon>Pseudomonadati</taxon>
        <taxon>Bacteroidota</taxon>
        <taxon>Chitinophagia</taxon>
        <taxon>Chitinophagales</taxon>
        <taxon>Chitinophagaceae</taxon>
        <taxon>Parasediminibacterium</taxon>
    </lineage>
</organism>
<dbReference type="PROSITE" id="PS51257">
    <property type="entry name" value="PROKAR_LIPOPROTEIN"/>
    <property type="match status" value="1"/>
</dbReference>
<sequence length="345" mass="39271">MKASFKIIVYYVLLILIGCKKNNFNTNATDYQTVVQTEITNGDSAFIPIAQTVVVGTGNIIKFSKPINATVSISDSLGNNALINENFSPAFQNNPFAIFTSSYKFKSKNKYTLSVKNGTSPPVTATTYIPAPISLAKMDTCSCNRLNKAFLTVKINFQDDITSDNYYIIEVLKQRVKIKRYFFYRGTKYDLSIPTDSILYNHLKAGNNIYIIKDTIPLKSYVLQDSYTKDLNTDNAKISSLEMPFQRILLTDANFNGLIYHTKIDIDKKLFVEHNLEKQGRILIRLKSVSKELYTYLFDNERYFALFGSIPNSQLITLHSNILNGFGIFGGSYLEQWVFYFEPLN</sequence>